<dbReference type="PANTHER" id="PTHR34293">
    <property type="entry name" value="HTH-TYPE TRANSCRIPTIONAL REGULATOR TRMBL2"/>
    <property type="match status" value="1"/>
</dbReference>
<sequence>MLGALGISDFDERIYRALLAHGEMTTQETAERADVSPGGALRALARLAELGLVRGTSRDRHQPVRPEEALTALLNRRRLEAESAFDKVRSAVEDLKQEYRAGRLRTDPGNLVEVLSGRDVVMERMDELRRTISTHLWVLDKPPYVERVDGDPHSNDEEKAQTTEWLRRGVEVRSIYCPEAMERPGRFDTVLELTELGENARLLPRLPFKLHIVDRKVALVPLIGGGYDGLAVVHPSGLLDALIELFEAYWARAEPIRAATASRNDGPSREEVLLLSMLKAGLKDQAIARQLGYSPRTATRKIAALMTRLGASTRFQAGVEATARRWI</sequence>
<evidence type="ECO:0000313" key="2">
    <source>
        <dbReference type="EMBL" id="MED7827085.1"/>
    </source>
</evidence>
<dbReference type="InterPro" id="IPR000792">
    <property type="entry name" value="Tscrpt_reg_LuxR_C"/>
</dbReference>
<name>A0ABU7FSJ9_9ACTN</name>
<dbReference type="InterPro" id="IPR011991">
    <property type="entry name" value="ArsR-like_HTH"/>
</dbReference>
<proteinExistence type="predicted"/>
<dbReference type="SUPFAM" id="SSF46894">
    <property type="entry name" value="C-terminal effector domain of the bipartite response regulators"/>
    <property type="match status" value="1"/>
</dbReference>
<keyword evidence="3" id="KW-1185">Reference proteome</keyword>
<dbReference type="RefSeq" id="WP_329511471.1">
    <property type="nucleotide sequence ID" value="NZ_BAAAYZ010000262.1"/>
</dbReference>
<dbReference type="SUPFAM" id="SSF46785">
    <property type="entry name" value="Winged helix' DNA-binding domain"/>
    <property type="match status" value="1"/>
</dbReference>
<dbReference type="InterPro" id="IPR036388">
    <property type="entry name" value="WH-like_DNA-bd_sf"/>
</dbReference>
<gene>
    <name evidence="2" type="ORF">VXC91_35490</name>
</gene>
<dbReference type="InterPro" id="IPR051797">
    <property type="entry name" value="TrmB-like"/>
</dbReference>
<organism evidence="2 3">
    <name type="scientific">Streptomyces chiangmaiensis</name>
    <dbReference type="NCBI Taxonomy" id="766497"/>
    <lineage>
        <taxon>Bacteria</taxon>
        <taxon>Bacillati</taxon>
        <taxon>Actinomycetota</taxon>
        <taxon>Actinomycetes</taxon>
        <taxon>Kitasatosporales</taxon>
        <taxon>Streptomycetaceae</taxon>
        <taxon>Streptomyces</taxon>
    </lineage>
</organism>
<dbReference type="InterPro" id="IPR002831">
    <property type="entry name" value="Tscrpt_reg_TrmB_N"/>
</dbReference>
<dbReference type="SMART" id="SM00421">
    <property type="entry name" value="HTH_LUXR"/>
    <property type="match status" value="1"/>
</dbReference>
<dbReference type="Proteomes" id="UP001333996">
    <property type="component" value="Unassembled WGS sequence"/>
</dbReference>
<dbReference type="InterPro" id="IPR036390">
    <property type="entry name" value="WH_DNA-bd_sf"/>
</dbReference>
<dbReference type="InterPro" id="IPR016032">
    <property type="entry name" value="Sig_transdc_resp-reg_C-effctor"/>
</dbReference>
<feature type="domain" description="HTH luxR-type" evidence="1">
    <location>
        <begin position="264"/>
        <end position="321"/>
    </location>
</feature>
<dbReference type="Pfam" id="PF01978">
    <property type="entry name" value="TrmB"/>
    <property type="match status" value="1"/>
</dbReference>
<dbReference type="PANTHER" id="PTHR34293:SF1">
    <property type="entry name" value="HTH-TYPE TRANSCRIPTIONAL REGULATOR TRMBL2"/>
    <property type="match status" value="1"/>
</dbReference>
<comment type="caution">
    <text evidence="2">The sequence shown here is derived from an EMBL/GenBank/DDBJ whole genome shotgun (WGS) entry which is preliminary data.</text>
</comment>
<evidence type="ECO:0000313" key="3">
    <source>
        <dbReference type="Proteomes" id="UP001333996"/>
    </source>
</evidence>
<dbReference type="Gene3D" id="1.10.10.10">
    <property type="entry name" value="Winged helix-like DNA-binding domain superfamily/Winged helix DNA-binding domain"/>
    <property type="match status" value="2"/>
</dbReference>
<reference evidence="2" key="1">
    <citation type="submission" date="2024-01" db="EMBL/GenBank/DDBJ databases">
        <title>First draft genome sequence data of TA4-1, the type strain of Gram-positive actinobacterium Streptomyces chiangmaiensis.</title>
        <authorList>
            <person name="Yasawong M."/>
            <person name="Nantapong N."/>
        </authorList>
    </citation>
    <scope>NUCLEOTIDE SEQUENCE</scope>
    <source>
        <strain evidence="2">TA4-1</strain>
    </source>
</reference>
<evidence type="ECO:0000259" key="1">
    <source>
        <dbReference type="SMART" id="SM00421"/>
    </source>
</evidence>
<dbReference type="EMBL" id="JAYWVC010000202">
    <property type="protein sequence ID" value="MED7827085.1"/>
    <property type="molecule type" value="Genomic_DNA"/>
</dbReference>
<dbReference type="CDD" id="cd00090">
    <property type="entry name" value="HTH_ARSR"/>
    <property type="match status" value="1"/>
</dbReference>
<accession>A0ABU7FSJ9</accession>
<protein>
    <submittedName>
        <fullName evidence="2">Winged helix-turn-helix transcriptional regulator</fullName>
    </submittedName>
</protein>